<evidence type="ECO:0000259" key="2">
    <source>
        <dbReference type="Pfam" id="PF00857"/>
    </source>
</evidence>
<reference evidence="5 6" key="1">
    <citation type="journal article" date="2017" name="Elife">
        <title>Extensive horizontal gene transfer in cheese-associated bacteria.</title>
        <authorList>
            <person name="Bonham K.S."/>
            <person name="Wolfe B.E."/>
            <person name="Dutton R.J."/>
        </authorList>
    </citation>
    <scope>NUCLEOTIDE SEQUENCE [LARGE SCALE GENOMIC DNA]</scope>
    <source>
        <strain evidence="4 5">738_8</strain>
        <strain evidence="3 6">962_8</strain>
    </source>
</reference>
<accession>A0A2A3YU77</accession>
<dbReference type="EMBL" id="NRGQ01000012">
    <property type="protein sequence ID" value="PCC42847.1"/>
    <property type="molecule type" value="Genomic_DNA"/>
</dbReference>
<proteinExistence type="predicted"/>
<dbReference type="Gene3D" id="3.40.50.850">
    <property type="entry name" value="Isochorismatase-like"/>
    <property type="match status" value="1"/>
</dbReference>
<evidence type="ECO:0000313" key="6">
    <source>
        <dbReference type="Proteomes" id="UP000218620"/>
    </source>
</evidence>
<dbReference type="SUPFAM" id="SSF52499">
    <property type="entry name" value="Isochorismatase-like hydrolases"/>
    <property type="match status" value="1"/>
</dbReference>
<dbReference type="EMBL" id="NRHA01000010">
    <property type="protein sequence ID" value="PCC54104.1"/>
    <property type="molecule type" value="Genomic_DNA"/>
</dbReference>
<dbReference type="PANTHER" id="PTHR43540:SF14">
    <property type="entry name" value="ISOCHORISMATASE"/>
    <property type="match status" value="1"/>
</dbReference>
<evidence type="ECO:0000313" key="4">
    <source>
        <dbReference type="EMBL" id="PCC54104.1"/>
    </source>
</evidence>
<dbReference type="InterPro" id="IPR050272">
    <property type="entry name" value="Isochorismatase-like_hydrls"/>
</dbReference>
<evidence type="ECO:0000313" key="5">
    <source>
        <dbReference type="Proteomes" id="UP000217881"/>
    </source>
</evidence>
<sequence length="211" mass="22834">MISPDNGVTIELIEEDQMSTSTSTHQPPLASQREKTALIVIDVQNGVFAESWHADEVIGTISDLVQRARDTGAEVIWVRHSSGELPPESPQWQIVDALTPAEGEAIVEKTHGNTFEDTDFEEVLASKDVGHLVVTGAQSDACVRSTIHGGFARGYDVTLVSDAHTTEDLSDWGAPPPEQVVSHTNLYWGFESGPGRTARVQESAEVDFTAP</sequence>
<dbReference type="Proteomes" id="UP000218620">
    <property type="component" value="Unassembled WGS sequence"/>
</dbReference>
<evidence type="ECO:0000256" key="1">
    <source>
        <dbReference type="ARBA" id="ARBA00022801"/>
    </source>
</evidence>
<dbReference type="Pfam" id="PF00857">
    <property type="entry name" value="Isochorismatase"/>
    <property type="match status" value="1"/>
</dbReference>
<dbReference type="AlphaFoldDB" id="A0A2A3YU77"/>
<gene>
    <name evidence="4" type="ORF">CIK59_06895</name>
    <name evidence="3" type="ORF">CIK65_10585</name>
</gene>
<evidence type="ECO:0000313" key="3">
    <source>
        <dbReference type="EMBL" id="PCC42847.1"/>
    </source>
</evidence>
<comment type="caution">
    <text evidence="3">The sequence shown here is derived from an EMBL/GenBank/DDBJ whole genome shotgun (WGS) entry which is preliminary data.</text>
</comment>
<name>A0A2A3YU77_BREAU</name>
<dbReference type="InterPro" id="IPR000868">
    <property type="entry name" value="Isochorismatase-like_dom"/>
</dbReference>
<dbReference type="PANTHER" id="PTHR43540">
    <property type="entry name" value="PEROXYUREIDOACRYLATE/UREIDOACRYLATE AMIDOHYDROLASE-RELATED"/>
    <property type="match status" value="1"/>
</dbReference>
<keyword evidence="1 3" id="KW-0378">Hydrolase</keyword>
<dbReference type="Proteomes" id="UP000217881">
    <property type="component" value="Unassembled WGS sequence"/>
</dbReference>
<dbReference type="GO" id="GO:0016787">
    <property type="term" value="F:hydrolase activity"/>
    <property type="evidence" value="ECO:0007669"/>
    <property type="project" value="UniProtKB-KW"/>
</dbReference>
<organism evidence="3 6">
    <name type="scientific">Brevibacterium aurantiacum</name>
    <dbReference type="NCBI Taxonomy" id="273384"/>
    <lineage>
        <taxon>Bacteria</taxon>
        <taxon>Bacillati</taxon>
        <taxon>Actinomycetota</taxon>
        <taxon>Actinomycetes</taxon>
        <taxon>Micrococcales</taxon>
        <taxon>Brevibacteriaceae</taxon>
        <taxon>Brevibacterium</taxon>
    </lineage>
</organism>
<dbReference type="InterPro" id="IPR036380">
    <property type="entry name" value="Isochorismatase-like_sf"/>
</dbReference>
<feature type="domain" description="Isochorismatase-like" evidence="2">
    <location>
        <begin position="36"/>
        <end position="168"/>
    </location>
</feature>
<protein>
    <submittedName>
        <fullName evidence="3">Cysteine hydrolase</fullName>
    </submittedName>
</protein>
<dbReference type="CDD" id="cd01014">
    <property type="entry name" value="nicotinamidase_related"/>
    <property type="match status" value="1"/>
</dbReference>